<accession>C4XTY4</accession>
<keyword evidence="5" id="KW-1185">Reference proteome</keyword>
<dbReference type="Gene3D" id="3.90.470.20">
    <property type="entry name" value="4'-phosphopantetheinyl transferase domain"/>
    <property type="match status" value="1"/>
</dbReference>
<dbReference type="STRING" id="573370.DMR_01580"/>
<dbReference type="InterPro" id="IPR008278">
    <property type="entry name" value="4-PPantetheinyl_Trfase_dom"/>
</dbReference>
<protein>
    <submittedName>
        <fullName evidence="4">4'-phosphopantetheinyl transferase domain protein</fullName>
    </submittedName>
</protein>
<evidence type="ECO:0000313" key="4">
    <source>
        <dbReference type="EMBL" id="BAH73649.1"/>
    </source>
</evidence>
<evidence type="ECO:0000256" key="2">
    <source>
        <dbReference type="ARBA" id="ARBA00022679"/>
    </source>
</evidence>
<dbReference type="InterPro" id="IPR050559">
    <property type="entry name" value="P-Pant_transferase_sf"/>
</dbReference>
<dbReference type="SUPFAM" id="SSF56214">
    <property type="entry name" value="4'-phosphopantetheinyl transferase"/>
    <property type="match status" value="2"/>
</dbReference>
<dbReference type="HOGENOM" id="CLU_1173911_0_0_7"/>
<dbReference type="EMBL" id="AP010904">
    <property type="protein sequence ID" value="BAH73649.1"/>
    <property type="molecule type" value="Genomic_DNA"/>
</dbReference>
<organism evidence="4 5">
    <name type="scientific">Solidesulfovibrio magneticus (strain ATCC 700980 / DSM 13731 / RS-1)</name>
    <name type="common">Desulfovibrio magneticus</name>
    <dbReference type="NCBI Taxonomy" id="573370"/>
    <lineage>
        <taxon>Bacteria</taxon>
        <taxon>Pseudomonadati</taxon>
        <taxon>Thermodesulfobacteriota</taxon>
        <taxon>Desulfovibrionia</taxon>
        <taxon>Desulfovibrionales</taxon>
        <taxon>Desulfovibrionaceae</taxon>
        <taxon>Solidesulfovibrio</taxon>
    </lineage>
</organism>
<proteinExistence type="inferred from homology"/>
<dbReference type="InterPro" id="IPR037143">
    <property type="entry name" value="4-PPantetheinyl_Trfase_dom_sf"/>
</dbReference>
<sequence length="236" mass="25679">MGLETHAKSYALIWSMSGRLILVWAQAREPWPDGCMVAALNQLPPWMGREMARWRNPMDRQTRVLGRLLVRLALETLGVANGDLAGWRLDQFGRPYLSGCAADCSVSHSGGLVAAAVSLPGRVGVDVEVLAPLPIEALDAAFCPEEMSDIRSAENQSRRALELWTGKEATLKADGRGMSLDPSLIDARGESIRLGEEVWRIFHPELTPGWLCALVTNQLTPVVNIISTDLAVLLGG</sequence>
<gene>
    <name evidence="4" type="ordered locus">DMR_01580</name>
</gene>
<dbReference type="PANTHER" id="PTHR12215">
    <property type="entry name" value="PHOSPHOPANTETHEINE TRANSFERASE"/>
    <property type="match status" value="1"/>
</dbReference>
<reference evidence="4 5" key="1">
    <citation type="journal article" date="2009" name="Genome Res.">
        <title>Whole genome sequence of Desulfovibrio magneticus strain RS-1 revealed common gene clusters in magnetotactic bacteria.</title>
        <authorList>
            <person name="Nakazawa H."/>
            <person name="Arakaki A."/>
            <person name="Narita-Yamada S."/>
            <person name="Yashiro I."/>
            <person name="Jinno K."/>
            <person name="Aoki N."/>
            <person name="Tsuruyama A."/>
            <person name="Okamura Y."/>
            <person name="Tanikawa S."/>
            <person name="Fujita N."/>
            <person name="Takeyama H."/>
            <person name="Matsunaga T."/>
        </authorList>
    </citation>
    <scope>NUCLEOTIDE SEQUENCE [LARGE SCALE GENOMIC DNA]</scope>
    <source>
        <strain evidence="5">ATCC 700980 / DSM 13731 / RS-1</strain>
    </source>
</reference>
<dbReference type="GO" id="GO:0008897">
    <property type="term" value="F:holo-[acyl-carrier-protein] synthase activity"/>
    <property type="evidence" value="ECO:0007669"/>
    <property type="project" value="InterPro"/>
</dbReference>
<dbReference type="KEGG" id="dma:DMR_01580"/>
<dbReference type="PANTHER" id="PTHR12215:SF10">
    <property type="entry name" value="L-AMINOADIPATE-SEMIALDEHYDE DEHYDROGENASE-PHOSPHOPANTETHEINYL TRANSFERASE"/>
    <property type="match status" value="1"/>
</dbReference>
<evidence type="ECO:0000256" key="1">
    <source>
        <dbReference type="ARBA" id="ARBA00010990"/>
    </source>
</evidence>
<evidence type="ECO:0000259" key="3">
    <source>
        <dbReference type="Pfam" id="PF01648"/>
    </source>
</evidence>
<evidence type="ECO:0000313" key="5">
    <source>
        <dbReference type="Proteomes" id="UP000009071"/>
    </source>
</evidence>
<dbReference type="GO" id="GO:0019878">
    <property type="term" value="P:lysine biosynthetic process via aminoadipic acid"/>
    <property type="evidence" value="ECO:0007669"/>
    <property type="project" value="TreeGrafter"/>
</dbReference>
<comment type="similarity">
    <text evidence="1">Belongs to the P-Pant transferase superfamily. Gsp/Sfp/HetI/AcpT family.</text>
</comment>
<dbReference type="eggNOG" id="COG2091">
    <property type="taxonomic scope" value="Bacteria"/>
</dbReference>
<dbReference type="GO" id="GO:0000287">
    <property type="term" value="F:magnesium ion binding"/>
    <property type="evidence" value="ECO:0007669"/>
    <property type="project" value="InterPro"/>
</dbReference>
<keyword evidence="2 4" id="KW-0808">Transferase</keyword>
<dbReference type="AlphaFoldDB" id="C4XTY4"/>
<dbReference type="Proteomes" id="UP000009071">
    <property type="component" value="Chromosome"/>
</dbReference>
<dbReference type="GO" id="GO:0005829">
    <property type="term" value="C:cytosol"/>
    <property type="evidence" value="ECO:0007669"/>
    <property type="project" value="TreeGrafter"/>
</dbReference>
<dbReference type="Pfam" id="PF01648">
    <property type="entry name" value="ACPS"/>
    <property type="match status" value="1"/>
</dbReference>
<feature type="domain" description="4'-phosphopantetheinyl transferase" evidence="3">
    <location>
        <begin position="122"/>
        <end position="186"/>
    </location>
</feature>
<name>C4XTY4_SOLM1</name>